<dbReference type="Proteomes" id="UP000287330">
    <property type="component" value="Unassembled WGS sequence"/>
</dbReference>
<dbReference type="PANTHER" id="PTHR45033:SF2">
    <property type="entry name" value="ZINC-TYPE ALCOHOL DEHYDROGENASE-LIKE PROTEIN C1773.06C"/>
    <property type="match status" value="1"/>
</dbReference>
<feature type="region of interest" description="Disordered" evidence="1">
    <location>
        <begin position="1"/>
        <end position="26"/>
    </location>
</feature>
<evidence type="ECO:0000259" key="2">
    <source>
        <dbReference type="SMART" id="SM00829"/>
    </source>
</evidence>
<proteinExistence type="predicted"/>
<dbReference type="InterPro" id="IPR036291">
    <property type="entry name" value="NAD(P)-bd_dom_sf"/>
</dbReference>
<evidence type="ECO:0000313" key="3">
    <source>
        <dbReference type="EMBL" id="RUO50399.1"/>
    </source>
</evidence>
<evidence type="ECO:0000256" key="1">
    <source>
        <dbReference type="SAM" id="MobiDB-lite"/>
    </source>
</evidence>
<gene>
    <name evidence="3" type="ORF">CWE25_12455</name>
</gene>
<dbReference type="RefSeq" id="WP_110576227.1">
    <property type="nucleotide sequence ID" value="NZ_PIPV01000015.1"/>
</dbReference>
<dbReference type="SUPFAM" id="SSF51735">
    <property type="entry name" value="NAD(P)-binding Rossmann-fold domains"/>
    <property type="match status" value="1"/>
</dbReference>
<dbReference type="AlphaFoldDB" id="A0A432XNW0"/>
<dbReference type="SUPFAM" id="SSF50129">
    <property type="entry name" value="GroES-like"/>
    <property type="match status" value="1"/>
</dbReference>
<comment type="caution">
    <text evidence="3">The sequence shown here is derived from an EMBL/GenBank/DDBJ whole genome shotgun (WGS) entry which is preliminary data.</text>
</comment>
<dbReference type="InterPro" id="IPR013154">
    <property type="entry name" value="ADH-like_N"/>
</dbReference>
<dbReference type="InterPro" id="IPR020843">
    <property type="entry name" value="ER"/>
</dbReference>
<dbReference type="GO" id="GO:0016491">
    <property type="term" value="F:oxidoreductase activity"/>
    <property type="evidence" value="ECO:0007669"/>
    <property type="project" value="InterPro"/>
</dbReference>
<protein>
    <submittedName>
        <fullName evidence="3">NAD(P)-dependent alcohol dehydrogenase</fullName>
    </submittedName>
</protein>
<dbReference type="Gene3D" id="3.90.180.10">
    <property type="entry name" value="Medium-chain alcohol dehydrogenases, catalytic domain"/>
    <property type="match status" value="1"/>
</dbReference>
<feature type="compositionally biased region" description="Basic and acidic residues" evidence="1">
    <location>
        <begin position="12"/>
        <end position="26"/>
    </location>
</feature>
<dbReference type="Pfam" id="PF08240">
    <property type="entry name" value="ADH_N"/>
    <property type="match status" value="1"/>
</dbReference>
<keyword evidence="4" id="KW-1185">Reference proteome</keyword>
<accession>A0A432XNW0</accession>
<evidence type="ECO:0000313" key="4">
    <source>
        <dbReference type="Proteomes" id="UP000287330"/>
    </source>
</evidence>
<reference evidence="4" key="1">
    <citation type="journal article" date="2018" name="Front. Microbiol.">
        <title>Genome-Based Analysis Reveals the Taxonomy and Diversity of the Family Idiomarinaceae.</title>
        <authorList>
            <person name="Liu Y."/>
            <person name="Lai Q."/>
            <person name="Shao Z."/>
        </authorList>
    </citation>
    <scope>NUCLEOTIDE SEQUENCE [LARGE SCALE GENOMIC DNA]</scope>
    <source>
        <strain evidence="4">F23</strain>
    </source>
</reference>
<name>A0A432XNW0_9GAMM</name>
<dbReference type="InterPro" id="IPR052711">
    <property type="entry name" value="Zinc_ADH-like"/>
</dbReference>
<sequence>MKAVRRTAGNKPDLELHDESTPSPGDHDVLVRVHAASLNFRDQVILDGQYGGPTQENGVPLSDGAGEVVAVGERVTRTQVGDRVTASCNPSWIGGPMLAEYHLNSFGISADGWLGEYILVHENAIVHLPDYLSYIEAASLPCAAVTAWTGLNLSSPLQPGQTVLIQGTGGVALFSLQVAKMFGARVLAITSTDEKAETLKALGAESVINYRTFPDWDREILELTNGRGVDKVIDIAGEKTIVKSAASCRIGGEIAQVGFTSGVGGGLPPIDILARSLRVAGTAIGPRINFEALLAAMAQHEMKPVIDRIYPFAEYRDAYQRLASGAHVGKIVIDVAH</sequence>
<dbReference type="InterPro" id="IPR011032">
    <property type="entry name" value="GroES-like_sf"/>
</dbReference>
<organism evidence="3 4">
    <name type="scientific">Idiomarina fontislapidosi</name>
    <dbReference type="NCBI Taxonomy" id="263723"/>
    <lineage>
        <taxon>Bacteria</taxon>
        <taxon>Pseudomonadati</taxon>
        <taxon>Pseudomonadota</taxon>
        <taxon>Gammaproteobacteria</taxon>
        <taxon>Alteromonadales</taxon>
        <taxon>Idiomarinaceae</taxon>
        <taxon>Idiomarina</taxon>
    </lineage>
</organism>
<feature type="domain" description="Enoyl reductase (ER)" evidence="2">
    <location>
        <begin position="9"/>
        <end position="333"/>
    </location>
</feature>
<dbReference type="CDD" id="cd08276">
    <property type="entry name" value="MDR7"/>
    <property type="match status" value="1"/>
</dbReference>
<dbReference type="SMART" id="SM00829">
    <property type="entry name" value="PKS_ER"/>
    <property type="match status" value="1"/>
</dbReference>
<dbReference type="PANTHER" id="PTHR45033">
    <property type="match status" value="1"/>
</dbReference>
<dbReference type="Pfam" id="PF00107">
    <property type="entry name" value="ADH_zinc_N"/>
    <property type="match status" value="1"/>
</dbReference>
<dbReference type="EMBL" id="PIPV01000015">
    <property type="protein sequence ID" value="RUO50399.1"/>
    <property type="molecule type" value="Genomic_DNA"/>
</dbReference>
<dbReference type="OrthoDB" id="9781031at2"/>
<dbReference type="InterPro" id="IPR013149">
    <property type="entry name" value="ADH-like_C"/>
</dbReference>
<dbReference type="Gene3D" id="3.40.50.720">
    <property type="entry name" value="NAD(P)-binding Rossmann-like Domain"/>
    <property type="match status" value="1"/>
</dbReference>